<keyword evidence="3" id="KW-1185">Reference proteome</keyword>
<sequence length="119" mass="13654">MNLTAYLIFLLRVEVGIRLWLLETPWRVALVNVAPLCRVAPTIVRRRSYYAAAASLGQGCLAHAIAPRRRLLRTRHSANYVSCHSWHCASMLLPRAAVCQPRATFNPFILQYHFFTFDQ</sequence>
<evidence type="ECO:0008006" key="4">
    <source>
        <dbReference type="Google" id="ProtNLM"/>
    </source>
</evidence>
<evidence type="ECO:0000256" key="1">
    <source>
        <dbReference type="SAM" id="SignalP"/>
    </source>
</evidence>
<name>A0ABS8WJB7_DATST</name>
<gene>
    <name evidence="2" type="ORF">HAX54_046611</name>
</gene>
<evidence type="ECO:0000313" key="2">
    <source>
        <dbReference type="EMBL" id="MCE3050191.1"/>
    </source>
</evidence>
<keyword evidence="1" id="KW-0732">Signal</keyword>
<dbReference type="Proteomes" id="UP000823775">
    <property type="component" value="Unassembled WGS sequence"/>
</dbReference>
<proteinExistence type="predicted"/>
<evidence type="ECO:0000313" key="3">
    <source>
        <dbReference type="Proteomes" id="UP000823775"/>
    </source>
</evidence>
<dbReference type="EMBL" id="JACEIK010007381">
    <property type="protein sequence ID" value="MCE3050191.1"/>
    <property type="molecule type" value="Genomic_DNA"/>
</dbReference>
<feature type="chain" id="PRO_5046583866" description="Secreted protein" evidence="1">
    <location>
        <begin position="19"/>
        <end position="119"/>
    </location>
</feature>
<accession>A0ABS8WJB7</accession>
<comment type="caution">
    <text evidence="2">The sequence shown here is derived from an EMBL/GenBank/DDBJ whole genome shotgun (WGS) entry which is preliminary data.</text>
</comment>
<protein>
    <recommendedName>
        <fullName evidence="4">Secreted protein</fullName>
    </recommendedName>
</protein>
<feature type="signal peptide" evidence="1">
    <location>
        <begin position="1"/>
        <end position="18"/>
    </location>
</feature>
<organism evidence="2 3">
    <name type="scientific">Datura stramonium</name>
    <name type="common">Jimsonweed</name>
    <name type="synonym">Common thornapple</name>
    <dbReference type="NCBI Taxonomy" id="4076"/>
    <lineage>
        <taxon>Eukaryota</taxon>
        <taxon>Viridiplantae</taxon>
        <taxon>Streptophyta</taxon>
        <taxon>Embryophyta</taxon>
        <taxon>Tracheophyta</taxon>
        <taxon>Spermatophyta</taxon>
        <taxon>Magnoliopsida</taxon>
        <taxon>eudicotyledons</taxon>
        <taxon>Gunneridae</taxon>
        <taxon>Pentapetalae</taxon>
        <taxon>asterids</taxon>
        <taxon>lamiids</taxon>
        <taxon>Solanales</taxon>
        <taxon>Solanaceae</taxon>
        <taxon>Solanoideae</taxon>
        <taxon>Datureae</taxon>
        <taxon>Datura</taxon>
    </lineage>
</organism>
<reference evidence="2 3" key="1">
    <citation type="journal article" date="2021" name="BMC Genomics">
        <title>Datura genome reveals duplications of psychoactive alkaloid biosynthetic genes and high mutation rate following tissue culture.</title>
        <authorList>
            <person name="Rajewski A."/>
            <person name="Carter-House D."/>
            <person name="Stajich J."/>
            <person name="Litt A."/>
        </authorList>
    </citation>
    <scope>NUCLEOTIDE SEQUENCE [LARGE SCALE GENOMIC DNA]</scope>
    <source>
        <strain evidence="2">AR-01</strain>
    </source>
</reference>